<dbReference type="InterPro" id="IPR029070">
    <property type="entry name" value="Chitinase_insertion_sf"/>
</dbReference>
<dbReference type="EnsemblMetazoa" id="CLYHEMT001547.1">
    <property type="protein sequence ID" value="CLYHEMP001547.1"/>
    <property type="gene ID" value="CLYHEMG001547"/>
</dbReference>
<dbReference type="GO" id="GO:0005576">
    <property type="term" value="C:extracellular region"/>
    <property type="evidence" value="ECO:0007669"/>
    <property type="project" value="TreeGrafter"/>
</dbReference>
<dbReference type="FunFam" id="3.10.50.10:FF:000004">
    <property type="entry name" value="Chitinase 5"/>
    <property type="match status" value="1"/>
</dbReference>
<dbReference type="InterPro" id="IPR050314">
    <property type="entry name" value="Glycosyl_Hydrlase_18"/>
</dbReference>
<dbReference type="SUPFAM" id="SSF54556">
    <property type="entry name" value="Chitinase insertion domain"/>
    <property type="match status" value="1"/>
</dbReference>
<dbReference type="SMART" id="SM00636">
    <property type="entry name" value="Glyco_18"/>
    <property type="match status" value="1"/>
</dbReference>
<dbReference type="SUPFAM" id="SSF51445">
    <property type="entry name" value="(Trans)glycosidases"/>
    <property type="match status" value="1"/>
</dbReference>
<dbReference type="InterPro" id="IPR017853">
    <property type="entry name" value="GH"/>
</dbReference>
<evidence type="ECO:0000256" key="6">
    <source>
        <dbReference type="SAM" id="MobiDB-lite"/>
    </source>
</evidence>
<evidence type="ECO:0000256" key="2">
    <source>
        <dbReference type="ARBA" id="ARBA00022801"/>
    </source>
</evidence>
<evidence type="ECO:0000259" key="7">
    <source>
        <dbReference type="PROSITE" id="PS51910"/>
    </source>
</evidence>
<keyword evidence="4 5" id="KW-0326">Glycosidase</keyword>
<dbReference type="PANTHER" id="PTHR11177">
    <property type="entry name" value="CHITINASE"/>
    <property type="match status" value="1"/>
</dbReference>
<keyword evidence="1" id="KW-0732">Signal</keyword>
<proteinExistence type="predicted"/>
<dbReference type="PROSITE" id="PS01095">
    <property type="entry name" value="GH18_1"/>
    <property type="match status" value="1"/>
</dbReference>
<reference evidence="8" key="1">
    <citation type="submission" date="2021-01" db="UniProtKB">
        <authorList>
            <consortium name="EnsemblMetazoa"/>
        </authorList>
    </citation>
    <scope>IDENTIFICATION</scope>
</reference>
<keyword evidence="3" id="KW-1015">Disulfide bond</keyword>
<feature type="region of interest" description="Disordered" evidence="6">
    <location>
        <begin position="468"/>
        <end position="490"/>
    </location>
</feature>
<accession>A0A7M5TTC2</accession>
<feature type="domain" description="GH18" evidence="7">
    <location>
        <begin position="11"/>
        <end position="378"/>
    </location>
</feature>
<keyword evidence="9" id="KW-1185">Reference proteome</keyword>
<dbReference type="Gene3D" id="3.10.50.10">
    <property type="match status" value="1"/>
</dbReference>
<dbReference type="GO" id="GO:0006032">
    <property type="term" value="P:chitin catabolic process"/>
    <property type="evidence" value="ECO:0007669"/>
    <property type="project" value="TreeGrafter"/>
</dbReference>
<keyword evidence="2 5" id="KW-0378">Hydrolase</keyword>
<dbReference type="Proteomes" id="UP000594262">
    <property type="component" value="Unplaced"/>
</dbReference>
<dbReference type="AlphaFoldDB" id="A0A7M5TTC2"/>
<evidence type="ECO:0000313" key="8">
    <source>
        <dbReference type="EnsemblMetazoa" id="CLYHEMP001547.1"/>
    </source>
</evidence>
<dbReference type="InterPro" id="IPR011583">
    <property type="entry name" value="Chitinase_II/V-like_cat"/>
</dbReference>
<dbReference type="GO" id="GO:0005975">
    <property type="term" value="P:carbohydrate metabolic process"/>
    <property type="evidence" value="ECO:0007669"/>
    <property type="project" value="InterPro"/>
</dbReference>
<dbReference type="InterPro" id="IPR001579">
    <property type="entry name" value="Glyco_hydro_18_chit_AS"/>
</dbReference>
<evidence type="ECO:0000313" key="9">
    <source>
        <dbReference type="Proteomes" id="UP000594262"/>
    </source>
</evidence>
<name>A0A7M5TTC2_9CNID</name>
<dbReference type="GO" id="GO:0004568">
    <property type="term" value="F:chitinase activity"/>
    <property type="evidence" value="ECO:0007669"/>
    <property type="project" value="TreeGrafter"/>
</dbReference>
<protein>
    <recommendedName>
        <fullName evidence="7">GH18 domain-containing protein</fullName>
    </recommendedName>
</protein>
<evidence type="ECO:0000256" key="4">
    <source>
        <dbReference type="ARBA" id="ARBA00023295"/>
    </source>
</evidence>
<dbReference type="FunFam" id="3.20.20.80:FF:000007">
    <property type="entry name" value="Acidic mammalian chitinase"/>
    <property type="match status" value="1"/>
</dbReference>
<dbReference type="GO" id="GO:0008061">
    <property type="term" value="F:chitin binding"/>
    <property type="evidence" value="ECO:0007669"/>
    <property type="project" value="InterPro"/>
</dbReference>
<dbReference type="Pfam" id="PF00704">
    <property type="entry name" value="Glyco_hydro_18"/>
    <property type="match status" value="1"/>
</dbReference>
<evidence type="ECO:0000256" key="5">
    <source>
        <dbReference type="RuleBase" id="RU000489"/>
    </source>
</evidence>
<dbReference type="Gene3D" id="3.20.20.80">
    <property type="entry name" value="Glycosidases"/>
    <property type="match status" value="1"/>
</dbReference>
<dbReference type="PROSITE" id="PS51910">
    <property type="entry name" value="GH18_2"/>
    <property type="match status" value="1"/>
</dbReference>
<sequence length="648" mass="72485">MANMVVSQAEYVRICYYTNWSQYRPGKAKFSPSHIDPFLCTHIVYAFAKIVEHRLEPYEWNDDEYANYYKQIINLKNKNPALKILLAVGGWNHESQGSPFSEMVKTRSNRQGFIQQSIRFLRQRGFDGLDLDWEYPASRTSPLSDKQRFTVLCKELQQAFDQEARSSGKERLMLTAAVAAGKATIQRAYEVSKLGQSLDMLHLMSYDLAGAWDGKTGHHTSMDANRKWSVPVGLDTWINGGFPANKIALGLGTYGRSFTLTSKSKSKMGEKCKGAGASGPSTRESGFLSYYEICDKIKSGMKVVQHPKAMAPYGHKDNYWVGYDDIESLRYKVKKLIKGRGLKGAMFWSLDLDDFSGAHCNQGKFPLLNAVKKELGAQGTVTSIISKSAHIKTKPKIGEKLLKSTRTTTTTTKAPMKSASNKKRCFAANVWLGHAAMDQWCIRNCADGNCDPRFCSCEETSMKLSTTTTTQPTTTTTQPTTTTTPYTTTTTKPTTMAIRQTTTTIRPTTTTKPKKMIIRPITTTTPQTTATVQSSIMTTQPTATAVQQSMKKSTNNPDQSSNIMKNTKRTKKCFAINIWYGQPLINDWCQKNCRDDSCEGYKSYCSCDPDWKPNTSCKASKLFSANKNIEKWCSNTCPTGYCPKAFCH</sequence>
<dbReference type="PANTHER" id="PTHR11177:SF317">
    <property type="entry name" value="CHITINASE 12-RELATED"/>
    <property type="match status" value="1"/>
</dbReference>
<dbReference type="CDD" id="cd02872">
    <property type="entry name" value="GH18_chitolectin_chitotriosidase"/>
    <property type="match status" value="1"/>
</dbReference>
<organism evidence="8 9">
    <name type="scientific">Clytia hemisphaerica</name>
    <dbReference type="NCBI Taxonomy" id="252671"/>
    <lineage>
        <taxon>Eukaryota</taxon>
        <taxon>Metazoa</taxon>
        <taxon>Cnidaria</taxon>
        <taxon>Hydrozoa</taxon>
        <taxon>Hydroidolina</taxon>
        <taxon>Leptothecata</taxon>
        <taxon>Obeliida</taxon>
        <taxon>Clytiidae</taxon>
        <taxon>Clytia</taxon>
    </lineage>
</organism>
<dbReference type="OrthoDB" id="76388at2759"/>
<evidence type="ECO:0000256" key="1">
    <source>
        <dbReference type="ARBA" id="ARBA00022729"/>
    </source>
</evidence>
<evidence type="ECO:0000256" key="3">
    <source>
        <dbReference type="ARBA" id="ARBA00023157"/>
    </source>
</evidence>
<dbReference type="InterPro" id="IPR001223">
    <property type="entry name" value="Glyco_hydro18_cat"/>
</dbReference>